<dbReference type="PROSITE" id="PS50297">
    <property type="entry name" value="ANK_REP_REGION"/>
    <property type="match status" value="1"/>
</dbReference>
<keyword evidence="1" id="KW-0040">ANK repeat</keyword>
<evidence type="ECO:0008006" key="4">
    <source>
        <dbReference type="Google" id="ProtNLM"/>
    </source>
</evidence>
<feature type="non-terminal residue" evidence="2">
    <location>
        <position position="94"/>
    </location>
</feature>
<evidence type="ECO:0000256" key="1">
    <source>
        <dbReference type="PROSITE-ProRule" id="PRU00023"/>
    </source>
</evidence>
<organism evidence="2 3">
    <name type="scientific">Colletotrichum navitas</name>
    <dbReference type="NCBI Taxonomy" id="681940"/>
    <lineage>
        <taxon>Eukaryota</taxon>
        <taxon>Fungi</taxon>
        <taxon>Dikarya</taxon>
        <taxon>Ascomycota</taxon>
        <taxon>Pezizomycotina</taxon>
        <taxon>Sordariomycetes</taxon>
        <taxon>Hypocreomycetidae</taxon>
        <taxon>Glomerellales</taxon>
        <taxon>Glomerellaceae</taxon>
        <taxon>Colletotrichum</taxon>
        <taxon>Colletotrichum graminicola species complex</taxon>
    </lineage>
</organism>
<evidence type="ECO:0000313" key="2">
    <source>
        <dbReference type="EMBL" id="KAK1569643.1"/>
    </source>
</evidence>
<keyword evidence="3" id="KW-1185">Reference proteome</keyword>
<dbReference type="EMBL" id="JAHLJV010000127">
    <property type="protein sequence ID" value="KAK1569643.1"/>
    <property type="molecule type" value="Genomic_DNA"/>
</dbReference>
<name>A0AAD8UZ71_9PEZI</name>
<accession>A0AAD8UZ71</accession>
<dbReference type="InterPro" id="IPR002110">
    <property type="entry name" value="Ankyrin_rpt"/>
</dbReference>
<dbReference type="Proteomes" id="UP001230504">
    <property type="component" value="Unassembled WGS sequence"/>
</dbReference>
<feature type="repeat" description="ANK" evidence="1">
    <location>
        <begin position="40"/>
        <end position="63"/>
    </location>
</feature>
<dbReference type="Pfam" id="PF12796">
    <property type="entry name" value="Ank_2"/>
    <property type="match status" value="1"/>
</dbReference>
<dbReference type="PROSITE" id="PS50088">
    <property type="entry name" value="ANK_REPEAT"/>
    <property type="match status" value="1"/>
</dbReference>
<reference evidence="2" key="1">
    <citation type="submission" date="2021-06" db="EMBL/GenBank/DDBJ databases">
        <title>Comparative genomics, transcriptomics and evolutionary studies reveal genomic signatures of adaptation to plant cell wall in hemibiotrophic fungi.</title>
        <authorList>
            <consortium name="DOE Joint Genome Institute"/>
            <person name="Baroncelli R."/>
            <person name="Diaz J.F."/>
            <person name="Benocci T."/>
            <person name="Peng M."/>
            <person name="Battaglia E."/>
            <person name="Haridas S."/>
            <person name="Andreopoulos W."/>
            <person name="Labutti K."/>
            <person name="Pangilinan J."/>
            <person name="Floch G.L."/>
            <person name="Makela M.R."/>
            <person name="Henrissat B."/>
            <person name="Grigoriev I.V."/>
            <person name="Crouch J.A."/>
            <person name="De Vries R.P."/>
            <person name="Sukno S.A."/>
            <person name="Thon M.R."/>
        </authorList>
    </citation>
    <scope>NUCLEOTIDE SEQUENCE</scope>
    <source>
        <strain evidence="2">CBS 125086</strain>
    </source>
</reference>
<proteinExistence type="predicted"/>
<evidence type="ECO:0000313" key="3">
    <source>
        <dbReference type="Proteomes" id="UP001230504"/>
    </source>
</evidence>
<dbReference type="InterPro" id="IPR036770">
    <property type="entry name" value="Ankyrin_rpt-contain_sf"/>
</dbReference>
<dbReference type="GeneID" id="85437466"/>
<protein>
    <recommendedName>
        <fullName evidence="4">Ankyrin repeat protein</fullName>
    </recommendedName>
</protein>
<gene>
    <name evidence="2" type="ORF">LY79DRAFT_475014</name>
</gene>
<sequence>MKPVDIPTVPPCLCPSRHTKAYSAATLDVAPNDDGLPWVTALHIALTHNQIDTARLLVERGANWATAPFGTRGVTALMVVCANGIVPFLDYLVE</sequence>
<comment type="caution">
    <text evidence="2">The sequence shown here is derived from an EMBL/GenBank/DDBJ whole genome shotgun (WGS) entry which is preliminary data.</text>
</comment>
<dbReference type="Gene3D" id="1.25.40.20">
    <property type="entry name" value="Ankyrin repeat-containing domain"/>
    <property type="match status" value="1"/>
</dbReference>
<dbReference type="SUPFAM" id="SSF48403">
    <property type="entry name" value="Ankyrin repeat"/>
    <property type="match status" value="1"/>
</dbReference>
<dbReference type="RefSeq" id="XP_060407858.1">
    <property type="nucleotide sequence ID" value="XM_060553226.1"/>
</dbReference>
<dbReference type="AlphaFoldDB" id="A0AAD8UZ71"/>